<dbReference type="OrthoDB" id="3245100at2759"/>
<dbReference type="AlphaFoldDB" id="A0A8J1MQX6"/>
<comment type="subcellular location">
    <subcellularLocation>
        <location evidence="1">Cell junction</location>
    </subcellularLocation>
</comment>
<evidence type="ECO:0000313" key="9">
    <source>
        <dbReference type="RefSeq" id="XP_041443783.1"/>
    </source>
</evidence>
<dbReference type="CTD" id="108712244"/>
<dbReference type="Gene3D" id="1.25.10.10">
    <property type="entry name" value="Leucine-rich Repeat Variant"/>
    <property type="match status" value="1"/>
</dbReference>
<dbReference type="FunFam" id="1.25.10.10:FF:001502">
    <property type="entry name" value="Uncharacterized protein"/>
    <property type="match status" value="1"/>
</dbReference>
<gene>
    <name evidence="9" type="primary">pkp2.S</name>
</gene>
<comment type="similarity">
    <text evidence="2">Belongs to the beta-catenin family.</text>
</comment>
<dbReference type="PROSITE" id="PS50176">
    <property type="entry name" value="ARM_REPEAT"/>
    <property type="match status" value="2"/>
</dbReference>
<dbReference type="GO" id="GO:0005886">
    <property type="term" value="C:plasma membrane"/>
    <property type="evidence" value="ECO:0000318"/>
    <property type="project" value="GO_Central"/>
</dbReference>
<feature type="repeat" description="ARM" evidence="6">
    <location>
        <begin position="363"/>
        <end position="396"/>
    </location>
</feature>
<dbReference type="InterPro" id="IPR016024">
    <property type="entry name" value="ARM-type_fold"/>
</dbReference>
<dbReference type="GO" id="GO:0007507">
    <property type="term" value="P:heart development"/>
    <property type="evidence" value="ECO:0000318"/>
    <property type="project" value="GO_Central"/>
</dbReference>
<evidence type="ECO:0000256" key="4">
    <source>
        <dbReference type="ARBA" id="ARBA00022889"/>
    </source>
</evidence>
<accession>A0A8J1MQX6</accession>
<dbReference type="SMART" id="SM00185">
    <property type="entry name" value="ARM"/>
    <property type="match status" value="6"/>
</dbReference>
<evidence type="ECO:0000256" key="5">
    <source>
        <dbReference type="ARBA" id="ARBA00022949"/>
    </source>
</evidence>
<dbReference type="GO" id="GO:0005634">
    <property type="term" value="C:nucleus"/>
    <property type="evidence" value="ECO:0000318"/>
    <property type="project" value="GO_Central"/>
</dbReference>
<dbReference type="PANTHER" id="PTHR10372">
    <property type="entry name" value="PLAKOPHILLIN-RELATED"/>
    <property type="match status" value="1"/>
</dbReference>
<keyword evidence="3" id="KW-0677">Repeat</keyword>
<dbReference type="Proteomes" id="UP000186698">
    <property type="component" value="Chromosome 3S"/>
</dbReference>
<evidence type="ECO:0000256" key="6">
    <source>
        <dbReference type="PROSITE-ProRule" id="PRU00259"/>
    </source>
</evidence>
<keyword evidence="5" id="KW-0965">Cell junction</keyword>
<dbReference type="GO" id="GO:0045296">
    <property type="term" value="F:cadherin binding"/>
    <property type="evidence" value="ECO:0000318"/>
    <property type="project" value="GO_Central"/>
</dbReference>
<proteinExistence type="inferred from homology"/>
<dbReference type="KEGG" id="xla:108712244"/>
<dbReference type="Pfam" id="PF00514">
    <property type="entry name" value="Arm"/>
    <property type="match status" value="3"/>
</dbReference>
<name>A0A8J1MQX6_XENLA</name>
<dbReference type="GO" id="GO:0005912">
    <property type="term" value="C:adherens junction"/>
    <property type="evidence" value="ECO:0000318"/>
    <property type="project" value="GO_Central"/>
</dbReference>
<dbReference type="InterPro" id="IPR011989">
    <property type="entry name" value="ARM-like"/>
</dbReference>
<evidence type="ECO:0000256" key="7">
    <source>
        <dbReference type="SAM" id="MobiDB-lite"/>
    </source>
</evidence>
<dbReference type="InterPro" id="IPR000225">
    <property type="entry name" value="Armadillo"/>
</dbReference>
<evidence type="ECO:0000256" key="2">
    <source>
        <dbReference type="ARBA" id="ARBA00005462"/>
    </source>
</evidence>
<dbReference type="GO" id="GO:0005737">
    <property type="term" value="C:cytoplasm"/>
    <property type="evidence" value="ECO:0000318"/>
    <property type="project" value="GO_Central"/>
</dbReference>
<dbReference type="GO" id="GO:0098609">
    <property type="term" value="P:cell-cell adhesion"/>
    <property type="evidence" value="ECO:0000318"/>
    <property type="project" value="GO_Central"/>
</dbReference>
<dbReference type="SUPFAM" id="SSF48371">
    <property type="entry name" value="ARM repeat"/>
    <property type="match status" value="1"/>
</dbReference>
<dbReference type="GO" id="GO:0014704">
    <property type="term" value="C:intercalated disc"/>
    <property type="evidence" value="ECO:0000318"/>
    <property type="project" value="GO_Central"/>
</dbReference>
<dbReference type="PANTHER" id="PTHR10372:SF25">
    <property type="entry name" value="PLAKOPHILIN-2"/>
    <property type="match status" value="1"/>
</dbReference>
<dbReference type="InterPro" id="IPR028435">
    <property type="entry name" value="Plakophilin/d_Catenin"/>
</dbReference>
<protein>
    <submittedName>
        <fullName evidence="9">Plakophilin-2</fullName>
    </submittedName>
</protein>
<sequence length="760" mass="84423">MVEQMSPGGEQGYIRTVLGYQELDSSSLALPSEERLNLSARESEDKAQRIQQQVRLTLSQRSNMSAGNRSRHYATSLPEQGHYIGGFMQKEEFSSKHYDTIKDHRGAGFENGVGGNKGKFRSKSDTSRPTLRRDVSPEREITLSPFYADATSSGNRCGQPHIVLNPYRMASRAHQNLSQQFRQETTDSMFPSSPLSSLFEKENYKSLPGAVGQVRVGQTMRSKWNQNIATTGTGDSFNFTLGIEKRNPLLAGATMQRGGAQVEMYVGNVPSLLEVEMTLERAVNVLQSETSPSHWLATAGTFIQHQCFQKSEARRQVYNLGGVPQLIRHLRSDNVQVQRAVCAALRNLVFENNDNKLEVCAQHGVAVVLNLLKETHDLEIKRQVTGLLWNLSSNDQLKSCLIRDALKPLTRTIIILSCGGGEGEYSKNSDLTDPDIFYNVTGCLRNLSSAGPEGRKAMRDCEGLIDALVHYIRRSIANYKPDNKATENCVCVLHNLSYQLEAELPTTYTHSIHRPSRAAPQPDQSVTCFGTRGRKIKEQWGDPPKIEEKNNPRGVEWLWHSIVVRLYLSLITKSNRKYTQEAALGALQNLTAGDGPMLSTVAHMIVQKEIGLQHIKKVLNSSDSGVKRTAVSLLRNLSRYSNLQNAIAREVLVDLVQLIPGSVPDAGVANETAASVCYVINNLICKSSENARTVLNNGGVPKLNSLSVSNLATKTGKAASIVLYNMWTHQDLHGTYKKSMYKKADFVNRRTLKAYNSLRD</sequence>
<evidence type="ECO:0000313" key="8">
    <source>
        <dbReference type="Proteomes" id="UP000186698"/>
    </source>
</evidence>
<organism evidence="8 9">
    <name type="scientific">Xenopus laevis</name>
    <name type="common">African clawed frog</name>
    <dbReference type="NCBI Taxonomy" id="8355"/>
    <lineage>
        <taxon>Eukaryota</taxon>
        <taxon>Metazoa</taxon>
        <taxon>Chordata</taxon>
        <taxon>Craniata</taxon>
        <taxon>Vertebrata</taxon>
        <taxon>Euteleostomi</taxon>
        <taxon>Amphibia</taxon>
        <taxon>Batrachia</taxon>
        <taxon>Anura</taxon>
        <taxon>Pipoidea</taxon>
        <taxon>Pipidae</taxon>
        <taxon>Xenopodinae</taxon>
        <taxon>Xenopus</taxon>
        <taxon>Xenopus</taxon>
    </lineage>
</organism>
<dbReference type="GO" id="GO:0072659">
    <property type="term" value="P:protein localization to plasma membrane"/>
    <property type="evidence" value="ECO:0000318"/>
    <property type="project" value="GO_Central"/>
</dbReference>
<feature type="compositionally biased region" description="Basic and acidic residues" evidence="7">
    <location>
        <begin position="122"/>
        <end position="138"/>
    </location>
</feature>
<evidence type="ECO:0000256" key="1">
    <source>
        <dbReference type="ARBA" id="ARBA00004282"/>
    </source>
</evidence>
<evidence type="ECO:0000256" key="3">
    <source>
        <dbReference type="ARBA" id="ARBA00022737"/>
    </source>
</evidence>
<reference evidence="9" key="2">
    <citation type="submission" date="2025-08" db="UniProtKB">
        <authorList>
            <consortium name="RefSeq"/>
        </authorList>
    </citation>
    <scope>IDENTIFICATION</scope>
    <source>
        <strain evidence="9">J_2021</strain>
        <tissue evidence="9">Erythrocytes</tissue>
    </source>
</reference>
<dbReference type="GO" id="GO:0045110">
    <property type="term" value="P:intermediate filament bundle assembly"/>
    <property type="evidence" value="ECO:0000318"/>
    <property type="project" value="GO_Central"/>
</dbReference>
<dbReference type="GeneID" id="108712244"/>
<dbReference type="GO" id="GO:0002934">
    <property type="term" value="P:desmosome organization"/>
    <property type="evidence" value="ECO:0000318"/>
    <property type="project" value="GO_Central"/>
</dbReference>
<keyword evidence="4" id="KW-0130">Cell adhesion</keyword>
<feature type="region of interest" description="Disordered" evidence="7">
    <location>
        <begin position="104"/>
        <end position="138"/>
    </location>
</feature>
<feature type="repeat" description="ARM" evidence="6">
    <location>
        <begin position="321"/>
        <end position="356"/>
    </location>
</feature>
<reference evidence="8" key="1">
    <citation type="submission" date="2024-06" db="UniProtKB">
        <authorList>
            <consortium name="RefSeq"/>
        </authorList>
    </citation>
    <scope>NUCLEOTIDE SEQUENCE [LARGE SCALE GENOMIC DNA]</scope>
    <source>
        <strain evidence="8">J_2021</strain>
    </source>
</reference>
<dbReference type="RefSeq" id="XP_041443783.1">
    <property type="nucleotide sequence ID" value="XM_041587849.1"/>
</dbReference>
<keyword evidence="8" id="KW-1185">Reference proteome</keyword>